<name>X1KJT0_9ZZZZ</name>
<feature type="non-terminal residue" evidence="1">
    <location>
        <position position="43"/>
    </location>
</feature>
<comment type="caution">
    <text evidence="1">The sequence shown here is derived from an EMBL/GenBank/DDBJ whole genome shotgun (WGS) entry which is preliminary data.</text>
</comment>
<proteinExistence type="predicted"/>
<dbReference type="EMBL" id="BARU01049501">
    <property type="protein sequence ID" value="GAH93855.1"/>
    <property type="molecule type" value="Genomic_DNA"/>
</dbReference>
<evidence type="ECO:0000313" key="1">
    <source>
        <dbReference type="EMBL" id="GAH93855.1"/>
    </source>
</evidence>
<feature type="non-terminal residue" evidence="1">
    <location>
        <position position="1"/>
    </location>
</feature>
<accession>X1KJT0</accession>
<reference evidence="1" key="1">
    <citation type="journal article" date="2014" name="Front. Microbiol.">
        <title>High frequency of phylogenetically diverse reductive dehalogenase-homologous genes in deep subseafloor sedimentary metagenomes.</title>
        <authorList>
            <person name="Kawai M."/>
            <person name="Futagami T."/>
            <person name="Toyoda A."/>
            <person name="Takaki Y."/>
            <person name="Nishi S."/>
            <person name="Hori S."/>
            <person name="Arai W."/>
            <person name="Tsubouchi T."/>
            <person name="Morono Y."/>
            <person name="Uchiyama I."/>
            <person name="Ito T."/>
            <person name="Fujiyama A."/>
            <person name="Inagaki F."/>
            <person name="Takami H."/>
        </authorList>
    </citation>
    <scope>NUCLEOTIDE SEQUENCE</scope>
    <source>
        <strain evidence="1">Expedition CK06-06</strain>
    </source>
</reference>
<sequence>YYESRSISSVELINYYKISLKELNMFITHNSHLWAGYNMDKQS</sequence>
<gene>
    <name evidence="1" type="ORF">S03H2_72827</name>
</gene>
<dbReference type="AlphaFoldDB" id="X1KJT0"/>
<protein>
    <submittedName>
        <fullName evidence="1">Uncharacterized protein</fullName>
    </submittedName>
</protein>
<organism evidence="1">
    <name type="scientific">marine sediment metagenome</name>
    <dbReference type="NCBI Taxonomy" id="412755"/>
    <lineage>
        <taxon>unclassified sequences</taxon>
        <taxon>metagenomes</taxon>
        <taxon>ecological metagenomes</taxon>
    </lineage>
</organism>